<evidence type="ECO:0000256" key="2">
    <source>
        <dbReference type="ARBA" id="ARBA00022692"/>
    </source>
</evidence>
<protein>
    <recommendedName>
        <fullName evidence="9">Major facilitator superfamily (MFS) profile domain-containing protein</fullName>
    </recommendedName>
</protein>
<dbReference type="Gene3D" id="1.20.1250.20">
    <property type="entry name" value="MFS general substrate transporter like domains"/>
    <property type="match status" value="1"/>
</dbReference>
<evidence type="ECO:0000256" key="1">
    <source>
        <dbReference type="ARBA" id="ARBA00004127"/>
    </source>
</evidence>
<dbReference type="InterPro" id="IPR051337">
    <property type="entry name" value="OPA_Antiporter"/>
</dbReference>
<feature type="transmembrane region" description="Helical" evidence="6">
    <location>
        <begin position="436"/>
        <end position="457"/>
    </location>
</feature>
<dbReference type="GO" id="GO:0061513">
    <property type="term" value="F:glucose 6-phosphate:phosphate antiporter activity"/>
    <property type="evidence" value="ECO:0007669"/>
    <property type="project" value="TreeGrafter"/>
</dbReference>
<dbReference type="Pfam" id="PF07690">
    <property type="entry name" value="MFS_1"/>
    <property type="match status" value="1"/>
</dbReference>
<sequence length="473" mass="51164">MHKLSESTPLISKGRYAFERLGIDSREVWSIIIIVLLFIGKGVQPFVTDIVHVTQAALIEDKTLDITFTALGGLVGVQDFTSGVAKLSVPIVLRNFGPRIVYLTVLFVGACNTLAIASIEGDVSITVIFSGTVLQSFVHSWLYPATTMTICGWMDGSVLGRSIGIVAVATKITPIFMALIYGHLLDVGTWRTCYYFASILFASIFVVFFVFMRSSATSVGFRMPAQPTSGKKGNKRGGEDGPVTAPNRPPPLGNEPSSLRALYIISCMRRTWALLLGFTCLVLLKGSAKFASLYAKQKLGVTASQGTTLFTTYAVASVVSGLCGGFVYDAVPEGKVGIGVLMTSLNLLNLSGFIYALVLEQMDFVTMPLLQVYMFIVGFASVLPVSLPFQIYAMGMGGVEHCGMIVAAFECFALIVESLFDVVIGCLLDQKNFSVWLSLNIVFATLGTAFMALFYILDYRKSPKANVLTSVPR</sequence>
<dbReference type="PANTHER" id="PTHR43826">
    <property type="entry name" value="GLUCOSE-6-PHOSPHATE EXCHANGER SLC37A4"/>
    <property type="match status" value="1"/>
</dbReference>
<comment type="caution">
    <text evidence="7">The sequence shown here is derived from an EMBL/GenBank/DDBJ whole genome shotgun (WGS) entry which is preliminary data.</text>
</comment>
<dbReference type="GO" id="GO:0012505">
    <property type="term" value="C:endomembrane system"/>
    <property type="evidence" value="ECO:0007669"/>
    <property type="project" value="UniProtKB-SubCell"/>
</dbReference>
<dbReference type="GO" id="GO:0035435">
    <property type="term" value="P:phosphate ion transmembrane transport"/>
    <property type="evidence" value="ECO:0007669"/>
    <property type="project" value="TreeGrafter"/>
</dbReference>
<feature type="transmembrane region" description="Helical" evidence="6">
    <location>
        <begin position="272"/>
        <end position="290"/>
    </location>
</feature>
<feature type="transmembrane region" description="Helical" evidence="6">
    <location>
        <begin position="194"/>
        <end position="212"/>
    </location>
</feature>
<evidence type="ECO:0000256" key="5">
    <source>
        <dbReference type="SAM" id="MobiDB-lite"/>
    </source>
</evidence>
<feature type="transmembrane region" description="Helical" evidence="6">
    <location>
        <begin position="125"/>
        <end position="146"/>
    </location>
</feature>
<gene>
    <name evidence="7" type="ORF">Ctob_002096</name>
</gene>
<dbReference type="GO" id="GO:0016020">
    <property type="term" value="C:membrane"/>
    <property type="evidence" value="ECO:0007669"/>
    <property type="project" value="UniProtKB-ARBA"/>
</dbReference>
<evidence type="ECO:0000256" key="4">
    <source>
        <dbReference type="ARBA" id="ARBA00023136"/>
    </source>
</evidence>
<dbReference type="AlphaFoldDB" id="A0A0M0J7M7"/>
<feature type="transmembrane region" description="Helical" evidence="6">
    <location>
        <begin position="310"/>
        <end position="331"/>
    </location>
</feature>
<dbReference type="InterPro" id="IPR011701">
    <property type="entry name" value="MFS"/>
</dbReference>
<feature type="transmembrane region" description="Helical" evidence="6">
    <location>
        <begin position="100"/>
        <end position="119"/>
    </location>
</feature>
<accession>A0A0M0J7M7</accession>
<comment type="subcellular location">
    <subcellularLocation>
        <location evidence="1">Endomembrane system</location>
        <topology evidence="1">Multi-pass membrane protein</topology>
    </subcellularLocation>
</comment>
<evidence type="ECO:0008006" key="9">
    <source>
        <dbReference type="Google" id="ProtNLM"/>
    </source>
</evidence>
<organism evidence="7 8">
    <name type="scientific">Chrysochromulina tobinii</name>
    <dbReference type="NCBI Taxonomy" id="1460289"/>
    <lineage>
        <taxon>Eukaryota</taxon>
        <taxon>Haptista</taxon>
        <taxon>Haptophyta</taxon>
        <taxon>Prymnesiophyceae</taxon>
        <taxon>Prymnesiales</taxon>
        <taxon>Chrysochromulinaceae</taxon>
        <taxon>Chrysochromulina</taxon>
    </lineage>
</organism>
<evidence type="ECO:0000256" key="3">
    <source>
        <dbReference type="ARBA" id="ARBA00022989"/>
    </source>
</evidence>
<dbReference type="EMBL" id="JWZX01003284">
    <property type="protein sequence ID" value="KOO22357.1"/>
    <property type="molecule type" value="Genomic_DNA"/>
</dbReference>
<keyword evidence="3 6" id="KW-1133">Transmembrane helix</keyword>
<evidence type="ECO:0000256" key="6">
    <source>
        <dbReference type="SAM" id="Phobius"/>
    </source>
</evidence>
<proteinExistence type="predicted"/>
<keyword evidence="2 6" id="KW-0812">Transmembrane</keyword>
<keyword evidence="8" id="KW-1185">Reference proteome</keyword>
<keyword evidence="4 6" id="KW-0472">Membrane</keyword>
<feature type="transmembrane region" description="Helical" evidence="6">
    <location>
        <begin position="370"/>
        <end position="392"/>
    </location>
</feature>
<feature type="region of interest" description="Disordered" evidence="5">
    <location>
        <begin position="225"/>
        <end position="253"/>
    </location>
</feature>
<feature type="transmembrane region" description="Helical" evidence="6">
    <location>
        <begin position="338"/>
        <end position="358"/>
    </location>
</feature>
<reference evidence="8" key="1">
    <citation type="journal article" date="2015" name="PLoS Genet.">
        <title>Genome Sequence and Transcriptome Analyses of Chrysochromulina tobin: Metabolic Tools for Enhanced Algal Fitness in the Prominent Order Prymnesiales (Haptophyceae).</title>
        <authorList>
            <person name="Hovde B.T."/>
            <person name="Deodato C.R."/>
            <person name="Hunsperger H.M."/>
            <person name="Ryken S.A."/>
            <person name="Yost W."/>
            <person name="Jha R.K."/>
            <person name="Patterson J."/>
            <person name="Monnat R.J. Jr."/>
            <person name="Barlow S.B."/>
            <person name="Starkenburg S.R."/>
            <person name="Cattolico R.A."/>
        </authorList>
    </citation>
    <scope>NUCLEOTIDE SEQUENCE</scope>
    <source>
        <strain evidence="8">CCMP291</strain>
    </source>
</reference>
<dbReference type="InterPro" id="IPR036259">
    <property type="entry name" value="MFS_trans_sf"/>
</dbReference>
<feature type="transmembrane region" description="Helical" evidence="6">
    <location>
        <begin position="404"/>
        <end position="424"/>
    </location>
</feature>
<dbReference type="Proteomes" id="UP000037460">
    <property type="component" value="Unassembled WGS sequence"/>
</dbReference>
<name>A0A0M0J7M7_9EUKA</name>
<evidence type="ECO:0000313" key="7">
    <source>
        <dbReference type="EMBL" id="KOO22357.1"/>
    </source>
</evidence>
<feature type="transmembrane region" description="Helical" evidence="6">
    <location>
        <begin position="158"/>
        <end position="182"/>
    </location>
</feature>
<dbReference type="SUPFAM" id="SSF103473">
    <property type="entry name" value="MFS general substrate transporter"/>
    <property type="match status" value="1"/>
</dbReference>
<evidence type="ECO:0000313" key="8">
    <source>
        <dbReference type="Proteomes" id="UP000037460"/>
    </source>
</evidence>
<dbReference type="PANTHER" id="PTHR43826:SF8">
    <property type="entry name" value="MAJOR FACILITATOR SUPERFAMILY (MFS) PROFILE DOMAIN-CONTAINING PROTEIN"/>
    <property type="match status" value="1"/>
</dbReference>